<keyword evidence="2" id="KW-1185">Reference proteome</keyword>
<dbReference type="AlphaFoldDB" id="A0A1I7TVN1"/>
<proteinExistence type="predicted"/>
<organism evidence="2 3">
    <name type="scientific">Caenorhabditis tropicalis</name>
    <dbReference type="NCBI Taxonomy" id="1561998"/>
    <lineage>
        <taxon>Eukaryota</taxon>
        <taxon>Metazoa</taxon>
        <taxon>Ecdysozoa</taxon>
        <taxon>Nematoda</taxon>
        <taxon>Chromadorea</taxon>
        <taxon>Rhabditida</taxon>
        <taxon>Rhabditina</taxon>
        <taxon>Rhabditomorpha</taxon>
        <taxon>Rhabditoidea</taxon>
        <taxon>Rhabditidae</taxon>
        <taxon>Peloderinae</taxon>
        <taxon>Caenorhabditis</taxon>
    </lineage>
</organism>
<dbReference type="WBParaSite" id="Csp11.Scaffold629.g12244.t1">
    <property type="protein sequence ID" value="Csp11.Scaffold629.g12244.t1"/>
    <property type="gene ID" value="Csp11.Scaffold629.g12244"/>
</dbReference>
<sequence>MTSELEEKLRDLNISNTISSLETFPNLCDLPLEIVEMIVERLDLRGRVIAGRVCKTFRIMTDLLGTPRRCDDLKITIGPERSQVIINGYTIDYKRPEGENDEECRKIMIGKMLDDFLPLINDCQLNFFSARFDDYLSNILFHDVFQERSKPLKAHTLICKGFHHTHRFIETRLVDWASPRFREYHQMEKQADDIIKVNLRKIQCSGIMPNPWLQDTVTETIKYFREGQEDIYVDEPNLVPPKKQ</sequence>
<evidence type="ECO:0000313" key="3">
    <source>
        <dbReference type="WBParaSite" id="Csp11.Scaffold629.g12244.t1"/>
    </source>
</evidence>
<accession>A0A1I7TVN1</accession>
<dbReference type="InterPro" id="IPR001810">
    <property type="entry name" value="F-box_dom"/>
</dbReference>
<protein>
    <submittedName>
        <fullName evidence="3">F-box domain-containing protein</fullName>
    </submittedName>
</protein>
<evidence type="ECO:0000313" key="2">
    <source>
        <dbReference type="Proteomes" id="UP000095282"/>
    </source>
</evidence>
<dbReference type="InterPro" id="IPR036047">
    <property type="entry name" value="F-box-like_dom_sf"/>
</dbReference>
<dbReference type="SUPFAM" id="SSF81383">
    <property type="entry name" value="F-box domain"/>
    <property type="match status" value="1"/>
</dbReference>
<evidence type="ECO:0000259" key="1">
    <source>
        <dbReference type="Pfam" id="PF00646"/>
    </source>
</evidence>
<dbReference type="CDD" id="cd09917">
    <property type="entry name" value="F-box_SF"/>
    <property type="match status" value="1"/>
</dbReference>
<dbReference type="Pfam" id="PF00646">
    <property type="entry name" value="F-box"/>
    <property type="match status" value="1"/>
</dbReference>
<dbReference type="eggNOG" id="ENOG502TKE9">
    <property type="taxonomic scope" value="Eukaryota"/>
</dbReference>
<feature type="domain" description="F-box" evidence="1">
    <location>
        <begin position="27"/>
        <end position="61"/>
    </location>
</feature>
<reference evidence="3" key="1">
    <citation type="submission" date="2016-11" db="UniProtKB">
        <authorList>
            <consortium name="WormBaseParasite"/>
        </authorList>
    </citation>
    <scope>IDENTIFICATION</scope>
</reference>
<name>A0A1I7TVN1_9PELO</name>
<dbReference type="Proteomes" id="UP000095282">
    <property type="component" value="Unplaced"/>
</dbReference>